<comment type="caution">
    <text evidence="1">The sequence shown here is derived from an EMBL/GenBank/DDBJ whole genome shotgun (WGS) entry which is preliminary data.</text>
</comment>
<proteinExistence type="predicted"/>
<dbReference type="RefSeq" id="XP_062659826.1">
    <property type="nucleotide sequence ID" value="XM_062806658.1"/>
</dbReference>
<evidence type="ECO:0000313" key="1">
    <source>
        <dbReference type="EMBL" id="KAK3296312.1"/>
    </source>
</evidence>
<protein>
    <submittedName>
        <fullName evidence="1">Uncharacterized protein</fullName>
    </submittedName>
</protein>
<reference evidence="1" key="2">
    <citation type="submission" date="2023-06" db="EMBL/GenBank/DDBJ databases">
        <authorList>
            <consortium name="Lawrence Berkeley National Laboratory"/>
            <person name="Haridas S."/>
            <person name="Hensen N."/>
            <person name="Bonometti L."/>
            <person name="Westerberg I."/>
            <person name="Brannstrom I.O."/>
            <person name="Guillou S."/>
            <person name="Cros-Aarteil S."/>
            <person name="Calhoun S."/>
            <person name="Kuo A."/>
            <person name="Mondo S."/>
            <person name="Pangilinan J."/>
            <person name="Riley R."/>
            <person name="Labutti K."/>
            <person name="Andreopoulos B."/>
            <person name="Lipzen A."/>
            <person name="Chen C."/>
            <person name="Yanf M."/>
            <person name="Daum C."/>
            <person name="Ng V."/>
            <person name="Clum A."/>
            <person name="Steindorff A."/>
            <person name="Ohm R."/>
            <person name="Martin F."/>
            <person name="Silar P."/>
            <person name="Natvig D."/>
            <person name="Lalanne C."/>
            <person name="Gautier V."/>
            <person name="Ament-Velasquez S.L."/>
            <person name="Kruys A."/>
            <person name="Hutchinson M.I."/>
            <person name="Powell A.J."/>
            <person name="Barry K."/>
            <person name="Miller A.N."/>
            <person name="Grigoriev I.V."/>
            <person name="Debuchy R."/>
            <person name="Gladieux P."/>
            <person name="Thoren M.H."/>
            <person name="Johannesson H."/>
        </authorList>
    </citation>
    <scope>NUCLEOTIDE SEQUENCE</scope>
    <source>
        <strain evidence="1">CBS 168.71</strain>
    </source>
</reference>
<accession>A0AAE0LSW8</accession>
<sequence length="124" mass="14178">MSTEQLSSYTPEQLDTLISQRDNVRNAIANERSIFEHRTPQCARVKYPYDHKPWVPAPKSECQYKVCHSCFKLGYQKTWVSLDSVLKGDVSPTVATGFSFSFNRARPTCDADMVRDIGLNLIHH</sequence>
<reference evidence="1" key="1">
    <citation type="journal article" date="2023" name="Mol. Phylogenet. Evol.">
        <title>Genome-scale phylogeny and comparative genomics of the fungal order Sordariales.</title>
        <authorList>
            <person name="Hensen N."/>
            <person name="Bonometti L."/>
            <person name="Westerberg I."/>
            <person name="Brannstrom I.O."/>
            <person name="Guillou S."/>
            <person name="Cros-Aarteil S."/>
            <person name="Calhoun S."/>
            <person name="Haridas S."/>
            <person name="Kuo A."/>
            <person name="Mondo S."/>
            <person name="Pangilinan J."/>
            <person name="Riley R."/>
            <person name="LaButti K."/>
            <person name="Andreopoulos B."/>
            <person name="Lipzen A."/>
            <person name="Chen C."/>
            <person name="Yan M."/>
            <person name="Daum C."/>
            <person name="Ng V."/>
            <person name="Clum A."/>
            <person name="Steindorff A."/>
            <person name="Ohm R.A."/>
            <person name="Martin F."/>
            <person name="Silar P."/>
            <person name="Natvig D.O."/>
            <person name="Lalanne C."/>
            <person name="Gautier V."/>
            <person name="Ament-Velasquez S.L."/>
            <person name="Kruys A."/>
            <person name="Hutchinson M.I."/>
            <person name="Powell A.J."/>
            <person name="Barry K."/>
            <person name="Miller A.N."/>
            <person name="Grigoriev I.V."/>
            <person name="Debuchy R."/>
            <person name="Gladieux P."/>
            <person name="Hiltunen Thoren M."/>
            <person name="Johannesson H."/>
        </authorList>
    </citation>
    <scope>NUCLEOTIDE SEQUENCE</scope>
    <source>
        <strain evidence="1">CBS 168.71</strain>
    </source>
</reference>
<dbReference type="Proteomes" id="UP001278766">
    <property type="component" value="Unassembled WGS sequence"/>
</dbReference>
<gene>
    <name evidence="1" type="ORF">B0H64DRAFT_442624</name>
</gene>
<dbReference type="EMBL" id="JAUEPN010000004">
    <property type="protein sequence ID" value="KAK3296312.1"/>
    <property type="molecule type" value="Genomic_DNA"/>
</dbReference>
<dbReference type="AlphaFoldDB" id="A0AAE0LSW8"/>
<organism evidence="1 2">
    <name type="scientific">Chaetomium fimeti</name>
    <dbReference type="NCBI Taxonomy" id="1854472"/>
    <lineage>
        <taxon>Eukaryota</taxon>
        <taxon>Fungi</taxon>
        <taxon>Dikarya</taxon>
        <taxon>Ascomycota</taxon>
        <taxon>Pezizomycotina</taxon>
        <taxon>Sordariomycetes</taxon>
        <taxon>Sordariomycetidae</taxon>
        <taxon>Sordariales</taxon>
        <taxon>Chaetomiaceae</taxon>
        <taxon>Chaetomium</taxon>
    </lineage>
</organism>
<dbReference type="GeneID" id="87843606"/>
<evidence type="ECO:0000313" key="2">
    <source>
        <dbReference type="Proteomes" id="UP001278766"/>
    </source>
</evidence>
<keyword evidence="2" id="KW-1185">Reference proteome</keyword>
<name>A0AAE0LSW8_9PEZI</name>